<dbReference type="SUPFAM" id="SSF48452">
    <property type="entry name" value="TPR-like"/>
    <property type="match status" value="1"/>
</dbReference>
<comment type="subcellular location">
    <subcellularLocation>
        <location evidence="1">Cell envelope</location>
    </subcellularLocation>
</comment>
<evidence type="ECO:0000256" key="3">
    <source>
        <dbReference type="ARBA" id="ARBA00022748"/>
    </source>
</evidence>
<feature type="domain" description="Cytochrome c-type biogenesis protein H Ig-like" evidence="6">
    <location>
        <begin position="320"/>
        <end position="420"/>
    </location>
</feature>
<dbReference type="STRING" id="76114.ebA3526"/>
<sequence length="424" mass="44563">MIPFLILATVLVAGALLLVVPPLLGGGSRAREQAHRQRQAETVLVVLREQLVELEAERAAGHIAEADYQRSREELEQRALEEGRAAESGADLRPARPWAVAIVVALPALAVLFYLALGEPRGLDPAQIAAQQEHQITPEQMSALVAQLAQRLEREPDDAEGWMMLGRSYSMTNDLDGAAATWRKLGAKIPDQADILADWADLLAGAAGGRFDGDPDRLIRRALELDPAHLKALALAGTAAFQREDFAAASAHWERILANMDPGEGVYAAVVASINEARAKGGMPLLEAAGPGAAPTGGSAGKGAAEGAVQGAEEALKVSGRISISAELAAQVEADDTVFVFARLLEGGMPVAALRLRAGDLPASFSFENAPRMSKAPLPAQLSIGARLSKQGEATAQAGDLEGEPVNVAPDAANVEIVIDRLRN</sequence>
<evidence type="ECO:0000256" key="5">
    <source>
        <dbReference type="SAM" id="Phobius"/>
    </source>
</evidence>
<dbReference type="GO" id="GO:0017004">
    <property type="term" value="P:cytochrome complex assembly"/>
    <property type="evidence" value="ECO:0007669"/>
    <property type="project" value="UniProtKB-KW"/>
</dbReference>
<evidence type="ECO:0000259" key="7">
    <source>
        <dbReference type="Pfam" id="PF23914"/>
    </source>
</evidence>
<evidence type="ECO:0000256" key="1">
    <source>
        <dbReference type="ARBA" id="ARBA00004196"/>
    </source>
</evidence>
<keyword evidence="2" id="KW-0677">Repeat</keyword>
<dbReference type="Proteomes" id="UP000006552">
    <property type="component" value="Chromosome"/>
</dbReference>
<feature type="domain" description="Cytochrome c-type biogenesis protein H TPR" evidence="7">
    <location>
        <begin position="127"/>
        <end position="263"/>
    </location>
</feature>
<evidence type="ECO:0000313" key="8">
    <source>
        <dbReference type="EMBL" id="CAI08112.1"/>
    </source>
</evidence>
<dbReference type="KEGG" id="eba:ebA3526"/>
<evidence type="ECO:0000259" key="6">
    <source>
        <dbReference type="Pfam" id="PF23892"/>
    </source>
</evidence>
<reference evidence="8 9" key="1">
    <citation type="journal article" date="2005" name="Arch. Microbiol.">
        <title>The genome sequence of an anaerobic aromatic-degrading denitrifying bacterium, strain EbN1.</title>
        <authorList>
            <person name="Rabus R."/>
            <person name="Kube M."/>
            <person name="Heider J."/>
            <person name="Beck A."/>
            <person name="Heitmann K."/>
            <person name="Widdel F."/>
            <person name="Reinhardt R."/>
        </authorList>
    </citation>
    <scope>NUCLEOTIDE SEQUENCE [LARGE SCALE GENOMIC DNA]</scope>
    <source>
        <strain evidence="8 9">EbN1</strain>
    </source>
</reference>
<keyword evidence="5" id="KW-0472">Membrane</keyword>
<keyword evidence="5" id="KW-1133">Transmembrane helix</keyword>
<keyword evidence="3" id="KW-0201">Cytochrome c-type biogenesis</keyword>
<dbReference type="GO" id="GO:0030313">
    <property type="term" value="C:cell envelope"/>
    <property type="evidence" value="ECO:0007669"/>
    <property type="project" value="UniProtKB-SubCell"/>
</dbReference>
<evidence type="ECO:0000256" key="2">
    <source>
        <dbReference type="ARBA" id="ARBA00022737"/>
    </source>
</evidence>
<name>Q5P3K2_AROAE</name>
<accession>Q5P3K2</accession>
<dbReference type="AlphaFoldDB" id="Q5P3K2"/>
<dbReference type="HOGENOM" id="CLU_036074_2_1_4"/>
<dbReference type="InterPro" id="IPR017560">
    <property type="entry name" value="Cyt_c_biogenesis_CcmI"/>
</dbReference>
<keyword evidence="9" id="KW-1185">Reference proteome</keyword>
<dbReference type="NCBIfam" id="TIGR03142">
    <property type="entry name" value="cytochro_ccmI"/>
    <property type="match status" value="1"/>
</dbReference>
<protein>
    <submittedName>
        <fullName evidence="8">Cyctochrome C biogenesis protein</fullName>
    </submittedName>
</protein>
<evidence type="ECO:0000256" key="4">
    <source>
        <dbReference type="ARBA" id="ARBA00022803"/>
    </source>
</evidence>
<organism evidence="8 9">
    <name type="scientific">Aromatoleum aromaticum (strain DSM 19018 / LMG 30748 / EbN1)</name>
    <name type="common">Azoarcus sp. (strain EbN1)</name>
    <dbReference type="NCBI Taxonomy" id="76114"/>
    <lineage>
        <taxon>Bacteria</taxon>
        <taxon>Pseudomonadati</taxon>
        <taxon>Pseudomonadota</taxon>
        <taxon>Betaproteobacteria</taxon>
        <taxon>Rhodocyclales</taxon>
        <taxon>Rhodocyclaceae</taxon>
        <taxon>Aromatoleum</taxon>
    </lineage>
</organism>
<dbReference type="InterPro" id="IPR011990">
    <property type="entry name" value="TPR-like_helical_dom_sf"/>
</dbReference>
<dbReference type="InterPro" id="IPR056412">
    <property type="entry name" value="Ig_CycH"/>
</dbReference>
<keyword evidence="5" id="KW-0812">Transmembrane</keyword>
<dbReference type="PANTHER" id="PTHR47870:SF1">
    <property type="entry name" value="CYTOCHROME C-TYPE BIOGENESIS PROTEIN CCMH"/>
    <property type="match status" value="1"/>
</dbReference>
<dbReference type="PANTHER" id="PTHR47870">
    <property type="entry name" value="CYTOCHROME C-TYPE BIOGENESIS PROTEIN CCMH"/>
    <property type="match status" value="1"/>
</dbReference>
<gene>
    <name evidence="8" type="primary">cycH</name>
    <name evidence="8" type="ORF">ebA3526</name>
</gene>
<proteinExistence type="predicted"/>
<dbReference type="InterPro" id="IPR051263">
    <property type="entry name" value="C-type_cytochrome_biogenesis"/>
</dbReference>
<dbReference type="Pfam" id="PF23892">
    <property type="entry name" value="Ig_CycH"/>
    <property type="match status" value="1"/>
</dbReference>
<dbReference type="OrthoDB" id="9776053at2"/>
<evidence type="ECO:0000313" key="9">
    <source>
        <dbReference type="Proteomes" id="UP000006552"/>
    </source>
</evidence>
<dbReference type="Gene3D" id="1.25.40.10">
    <property type="entry name" value="Tetratricopeptide repeat domain"/>
    <property type="match status" value="1"/>
</dbReference>
<feature type="transmembrane region" description="Helical" evidence="5">
    <location>
        <begin position="98"/>
        <end position="117"/>
    </location>
</feature>
<dbReference type="EMBL" id="CR555306">
    <property type="protein sequence ID" value="CAI08112.1"/>
    <property type="molecule type" value="Genomic_DNA"/>
</dbReference>
<keyword evidence="4" id="KW-0802">TPR repeat</keyword>
<dbReference type="RefSeq" id="WP_011237805.1">
    <property type="nucleotide sequence ID" value="NC_006513.1"/>
</dbReference>
<dbReference type="eggNOG" id="COG4235">
    <property type="taxonomic scope" value="Bacteria"/>
</dbReference>
<dbReference type="Pfam" id="PF23914">
    <property type="entry name" value="TPR_CcmH_CycH"/>
    <property type="match status" value="1"/>
</dbReference>
<dbReference type="InterPro" id="IPR056413">
    <property type="entry name" value="TPR_CcmH_CycH"/>
</dbReference>